<accession>A0A4Y7ITW0</accession>
<organism evidence="2 3">
    <name type="scientific">Papaver somniferum</name>
    <name type="common">Opium poppy</name>
    <dbReference type="NCBI Taxonomy" id="3469"/>
    <lineage>
        <taxon>Eukaryota</taxon>
        <taxon>Viridiplantae</taxon>
        <taxon>Streptophyta</taxon>
        <taxon>Embryophyta</taxon>
        <taxon>Tracheophyta</taxon>
        <taxon>Spermatophyta</taxon>
        <taxon>Magnoliopsida</taxon>
        <taxon>Ranunculales</taxon>
        <taxon>Papaveraceae</taxon>
        <taxon>Papaveroideae</taxon>
        <taxon>Papaver</taxon>
    </lineage>
</organism>
<dbReference type="PANTHER" id="PTHR46872:SF10">
    <property type="entry name" value="MYB-LIKE DOMAIN-CONTAINING PROTEIN"/>
    <property type="match status" value="1"/>
</dbReference>
<dbReference type="AlphaFoldDB" id="A0A4Y7ITW0"/>
<evidence type="ECO:0000313" key="3">
    <source>
        <dbReference type="Proteomes" id="UP000316621"/>
    </source>
</evidence>
<dbReference type="Proteomes" id="UP000316621">
    <property type="component" value="Chromosome 2"/>
</dbReference>
<dbReference type="EMBL" id="CM010716">
    <property type="protein sequence ID" value="RZC51576.1"/>
    <property type="molecule type" value="Genomic_DNA"/>
</dbReference>
<proteinExistence type="predicted"/>
<dbReference type="Gramene" id="RZC51576">
    <property type="protein sequence ID" value="RZC51576"/>
    <property type="gene ID" value="C5167_020001"/>
</dbReference>
<protein>
    <recommendedName>
        <fullName evidence="4">ELM2 domain-containing protein</fullName>
    </recommendedName>
</protein>
<feature type="compositionally biased region" description="Polar residues" evidence="1">
    <location>
        <begin position="292"/>
        <end position="301"/>
    </location>
</feature>
<evidence type="ECO:0000256" key="1">
    <source>
        <dbReference type="SAM" id="MobiDB-lite"/>
    </source>
</evidence>
<evidence type="ECO:0008006" key="4">
    <source>
        <dbReference type="Google" id="ProtNLM"/>
    </source>
</evidence>
<sequence length="471" mass="53054">MAPFCCNSTGSILNNQVLGSQSKYVEMSNRVPKINEESIENVDSSSSSSKKDELWWDILLWLRTAALDPCKAKPPLEKLRRRQILKAREHISLSTTEFPWKKRKLDLLENKSAISPHLAKPNEQSSFASSVSCLINSTNSTERFQQCLCKPSISVGSSRYHDDLSRKRVRSSHSYKSDDSISVASTPEKPNIQNIPRANQSMKASSNLPLKQVFVPQAKITNKSFSPLSDSDDSVDSSSMPNEYSQEKHKTARRSPRLQNFIGYSLPRVKVQVGSCHQADIPDWIGPRKSDNSSTDGQSDSFDSRYMGTKVWPIEGKNTEDSEKEGIGKGRLNSCSCYSMGCGGCIKLHVFKKGLQLQDELGTAYFTWKFNEMGEEVSKLWTATEQQCFETLVRMDPITQSDSFLVPALKRFSGKCRKSIFSYYFNVFIPRRMSKQTRLAAKHVNSHGDNDAVVMESSIKRKNTKYFSGGH</sequence>
<evidence type="ECO:0000313" key="2">
    <source>
        <dbReference type="EMBL" id="RZC51576.1"/>
    </source>
</evidence>
<name>A0A4Y7ITW0_PAPSO</name>
<dbReference type="PANTHER" id="PTHR46872">
    <property type="entry name" value="DNA BINDING PROTEIN"/>
    <property type="match status" value="1"/>
</dbReference>
<gene>
    <name evidence="2" type="ORF">C5167_020001</name>
</gene>
<dbReference type="OMA" id="ACLHNIT"/>
<dbReference type="STRING" id="3469.A0A4Y7ITW0"/>
<reference evidence="2 3" key="1">
    <citation type="journal article" date="2018" name="Science">
        <title>The opium poppy genome and morphinan production.</title>
        <authorList>
            <person name="Guo L."/>
            <person name="Winzer T."/>
            <person name="Yang X."/>
            <person name="Li Y."/>
            <person name="Ning Z."/>
            <person name="He Z."/>
            <person name="Teodor R."/>
            <person name="Lu Y."/>
            <person name="Bowser T.A."/>
            <person name="Graham I.A."/>
            <person name="Ye K."/>
        </authorList>
    </citation>
    <scope>NUCLEOTIDE SEQUENCE [LARGE SCALE GENOMIC DNA]</scope>
    <source>
        <strain evidence="3">cv. HN1</strain>
        <tissue evidence="2">Leaves</tissue>
    </source>
</reference>
<dbReference type="OrthoDB" id="1938526at2759"/>
<feature type="region of interest" description="Disordered" evidence="1">
    <location>
        <begin position="225"/>
        <end position="256"/>
    </location>
</feature>
<keyword evidence="3" id="KW-1185">Reference proteome</keyword>
<feature type="region of interest" description="Disordered" evidence="1">
    <location>
        <begin position="282"/>
        <end position="304"/>
    </location>
</feature>
<feature type="region of interest" description="Disordered" evidence="1">
    <location>
        <begin position="156"/>
        <end position="194"/>
    </location>
</feature>